<protein>
    <recommendedName>
        <fullName evidence="3">DUF6533 domain-containing protein</fullName>
    </recommendedName>
</protein>
<dbReference type="InterPro" id="IPR045340">
    <property type="entry name" value="DUF6533"/>
</dbReference>
<evidence type="ECO:0000313" key="5">
    <source>
        <dbReference type="Proteomes" id="UP001063166"/>
    </source>
</evidence>
<reference evidence="4" key="1">
    <citation type="submission" date="2022-07" db="EMBL/GenBank/DDBJ databases">
        <title>The genome of Lyophyllum shimeji provides insight into the initial evolution of ectomycorrhizal fungal genome.</title>
        <authorList>
            <person name="Kobayashi Y."/>
            <person name="Shibata T."/>
            <person name="Hirakawa H."/>
            <person name="Shigenobu S."/>
            <person name="Nishiyama T."/>
            <person name="Yamada A."/>
            <person name="Hasebe M."/>
            <person name="Kawaguchi M."/>
        </authorList>
    </citation>
    <scope>NUCLEOTIDE SEQUENCE</scope>
    <source>
        <strain evidence="4">AT787</strain>
    </source>
</reference>
<feature type="transmembrane region" description="Helical" evidence="1">
    <location>
        <begin position="80"/>
        <end position="102"/>
    </location>
</feature>
<feature type="chain" id="PRO_5040263224" description="DUF6533 domain-containing protein" evidence="2">
    <location>
        <begin position="16"/>
        <end position="291"/>
    </location>
</feature>
<evidence type="ECO:0000256" key="1">
    <source>
        <dbReference type="SAM" id="Phobius"/>
    </source>
</evidence>
<organism evidence="4 5">
    <name type="scientific">Lyophyllum shimeji</name>
    <name type="common">Hon-shimeji</name>
    <name type="synonym">Tricholoma shimeji</name>
    <dbReference type="NCBI Taxonomy" id="47721"/>
    <lineage>
        <taxon>Eukaryota</taxon>
        <taxon>Fungi</taxon>
        <taxon>Dikarya</taxon>
        <taxon>Basidiomycota</taxon>
        <taxon>Agaricomycotina</taxon>
        <taxon>Agaricomycetes</taxon>
        <taxon>Agaricomycetidae</taxon>
        <taxon>Agaricales</taxon>
        <taxon>Tricholomatineae</taxon>
        <taxon>Lyophyllaceae</taxon>
        <taxon>Lyophyllum</taxon>
    </lineage>
</organism>
<dbReference type="Proteomes" id="UP001063166">
    <property type="component" value="Unassembled WGS sequence"/>
</dbReference>
<feature type="domain" description="DUF6533" evidence="3">
    <location>
        <begin position="10"/>
        <end position="55"/>
    </location>
</feature>
<sequence length="291" mass="32582">MQAAHFVRSCSSVAALSVLIWEGLINFEDEYEHIWHPPTGPAKRIYLFSRYCGICWQIVDAAAMLGPFSSFRTRPLMCALWHGSKLFTCISLLAALEIVLSIRLYALYGKSRSIGIFLSIMLGTGLAVGLTSHVRTMCIVHFNHACVVQKTPWDYVYFSVFCFMRHALLWMLTVHKRNLGRCHHSHRAPIVHLMLRDGAWIFAGISALLAAVIPTSFLIPVMAQTVFPWLPSLVSISTCRIILNMQRLQIENTPSAPELSTNIEPASEVSQAAYGHDDFRTPTTSACETLN</sequence>
<evidence type="ECO:0000256" key="2">
    <source>
        <dbReference type="SAM" id="SignalP"/>
    </source>
</evidence>
<feature type="transmembrane region" description="Helical" evidence="1">
    <location>
        <begin position="114"/>
        <end position="135"/>
    </location>
</feature>
<accession>A0A9P3PQ64</accession>
<evidence type="ECO:0000259" key="3">
    <source>
        <dbReference type="Pfam" id="PF20151"/>
    </source>
</evidence>
<dbReference type="AlphaFoldDB" id="A0A9P3PQ64"/>
<evidence type="ECO:0000313" key="4">
    <source>
        <dbReference type="EMBL" id="GLB40018.1"/>
    </source>
</evidence>
<dbReference type="EMBL" id="BRPK01000007">
    <property type="protein sequence ID" value="GLB40018.1"/>
    <property type="molecule type" value="Genomic_DNA"/>
</dbReference>
<proteinExistence type="predicted"/>
<keyword evidence="5" id="KW-1185">Reference proteome</keyword>
<keyword evidence="2" id="KW-0732">Signal</keyword>
<comment type="caution">
    <text evidence="4">The sequence shown here is derived from an EMBL/GenBank/DDBJ whole genome shotgun (WGS) entry which is preliminary data.</text>
</comment>
<gene>
    <name evidence="4" type="ORF">LshimejAT787_0705280</name>
</gene>
<feature type="transmembrane region" description="Helical" evidence="1">
    <location>
        <begin position="195"/>
        <end position="219"/>
    </location>
</feature>
<dbReference type="Pfam" id="PF20151">
    <property type="entry name" value="DUF6533"/>
    <property type="match status" value="1"/>
</dbReference>
<keyword evidence="1" id="KW-0472">Membrane</keyword>
<dbReference type="OrthoDB" id="3020506at2759"/>
<feature type="transmembrane region" description="Helical" evidence="1">
    <location>
        <begin position="155"/>
        <end position="174"/>
    </location>
</feature>
<feature type="signal peptide" evidence="2">
    <location>
        <begin position="1"/>
        <end position="15"/>
    </location>
</feature>
<keyword evidence="1" id="KW-1133">Transmembrane helix</keyword>
<name>A0A9P3PQ64_LYOSH</name>
<keyword evidence="1" id="KW-0812">Transmembrane</keyword>